<proteinExistence type="inferred from homology"/>
<feature type="transmembrane region" description="Helical" evidence="7">
    <location>
        <begin position="93"/>
        <end position="115"/>
    </location>
</feature>
<organism evidence="10 11">
    <name type="scientific">Acrobeloides nanus</name>
    <dbReference type="NCBI Taxonomy" id="290746"/>
    <lineage>
        <taxon>Eukaryota</taxon>
        <taxon>Metazoa</taxon>
        <taxon>Ecdysozoa</taxon>
        <taxon>Nematoda</taxon>
        <taxon>Chromadorea</taxon>
        <taxon>Rhabditida</taxon>
        <taxon>Tylenchina</taxon>
        <taxon>Cephalobomorpha</taxon>
        <taxon>Cephaloboidea</taxon>
        <taxon>Cephalobidae</taxon>
        <taxon>Acrobeloides</taxon>
    </lineage>
</organism>
<comment type="subcellular location">
    <subcellularLocation>
        <location evidence="1">Endomembrane system</location>
    </subcellularLocation>
</comment>
<evidence type="ECO:0000259" key="8">
    <source>
        <dbReference type="Pfam" id="PF07092"/>
    </source>
</evidence>
<evidence type="ECO:0000259" key="9">
    <source>
        <dbReference type="Pfam" id="PF21002"/>
    </source>
</evidence>
<evidence type="ECO:0000256" key="6">
    <source>
        <dbReference type="SAM" id="MobiDB-lite"/>
    </source>
</evidence>
<evidence type="ECO:0000256" key="5">
    <source>
        <dbReference type="ARBA" id="ARBA00023136"/>
    </source>
</evidence>
<name>A0A914C279_9BILA</name>
<dbReference type="Pfam" id="PF07092">
    <property type="entry name" value="TMEM106"/>
    <property type="match status" value="1"/>
</dbReference>
<sequence>MSSINTRFTKWINSFRSRIRSDTSNSDTANLVDSNNAHSSSRRAESSDYTELMGGSVPCPSCNGSGRIPKELEGTLVALIPVNDERLKPRKTCIWISLVIIVCVLLASGAFYILMPRQVTLNGLSYPIEVVNVYDQDNVTHTKISFFFTNFVNVSNGNYFPIDVVNISATIFNRWQPWATDKVGNGGNGTAMKINPLSGNKAQLYFNNTVQLTGSVAEYCQAPYSHLTSLYVNLQFDITVTLRYYYGHEEQVTTSATQMVCCIPSGNCTHTW</sequence>
<comment type="similarity">
    <text evidence="2">Belongs to the TMEM106 family.</text>
</comment>
<evidence type="ECO:0000256" key="3">
    <source>
        <dbReference type="ARBA" id="ARBA00022692"/>
    </source>
</evidence>
<evidence type="ECO:0000313" key="11">
    <source>
        <dbReference type="WBParaSite" id="ACRNAN_Path_1571.g6107.t1"/>
    </source>
</evidence>
<dbReference type="PANTHER" id="PTHR28556">
    <property type="entry name" value="TRANSMEMBRANE PROTEIN 106B"/>
    <property type="match status" value="1"/>
</dbReference>
<keyword evidence="5 7" id="KW-0472">Membrane</keyword>
<evidence type="ECO:0000313" key="10">
    <source>
        <dbReference type="Proteomes" id="UP000887540"/>
    </source>
</evidence>
<dbReference type="InterPro" id="IPR048511">
    <property type="entry name" value="TMEM106_N"/>
</dbReference>
<evidence type="ECO:0000256" key="7">
    <source>
        <dbReference type="SAM" id="Phobius"/>
    </source>
</evidence>
<feature type="compositionally biased region" description="Polar residues" evidence="6">
    <location>
        <begin position="21"/>
        <end position="39"/>
    </location>
</feature>
<keyword evidence="10" id="KW-1185">Reference proteome</keyword>
<keyword evidence="4 7" id="KW-1133">Transmembrane helix</keyword>
<dbReference type="PANTHER" id="PTHR28556:SF4">
    <property type="entry name" value="TRANSMEMBRANE PROTEIN 106A"/>
    <property type="match status" value="1"/>
</dbReference>
<dbReference type="AlphaFoldDB" id="A0A914C279"/>
<feature type="region of interest" description="Disordered" evidence="6">
    <location>
        <begin position="21"/>
        <end position="52"/>
    </location>
</feature>
<dbReference type="GO" id="GO:0012505">
    <property type="term" value="C:endomembrane system"/>
    <property type="evidence" value="ECO:0007669"/>
    <property type="project" value="UniProtKB-SubCell"/>
</dbReference>
<accession>A0A914C279</accession>
<dbReference type="InterPro" id="IPR009790">
    <property type="entry name" value="TMEM106"/>
</dbReference>
<keyword evidence="3 7" id="KW-0812">Transmembrane</keyword>
<protein>
    <submittedName>
        <fullName evidence="11">Uncharacterized protein</fullName>
    </submittedName>
</protein>
<evidence type="ECO:0000256" key="4">
    <source>
        <dbReference type="ARBA" id="ARBA00022989"/>
    </source>
</evidence>
<dbReference type="Proteomes" id="UP000887540">
    <property type="component" value="Unplaced"/>
</dbReference>
<dbReference type="InterPro" id="IPR048509">
    <property type="entry name" value="TMEM106_C"/>
</dbReference>
<dbReference type="Pfam" id="PF21002">
    <property type="entry name" value="TMEM106_N"/>
    <property type="match status" value="1"/>
</dbReference>
<evidence type="ECO:0000256" key="2">
    <source>
        <dbReference type="ARBA" id="ARBA00008111"/>
    </source>
</evidence>
<dbReference type="WBParaSite" id="ACRNAN_Path_1571.g6107.t1">
    <property type="protein sequence ID" value="ACRNAN_Path_1571.g6107.t1"/>
    <property type="gene ID" value="ACRNAN_Path_1571.g6107"/>
</dbReference>
<feature type="domain" description="Transmembrane protein 106 C-terminal" evidence="8">
    <location>
        <begin position="138"/>
        <end position="262"/>
    </location>
</feature>
<reference evidence="11" key="1">
    <citation type="submission" date="2022-11" db="UniProtKB">
        <authorList>
            <consortium name="WormBaseParasite"/>
        </authorList>
    </citation>
    <scope>IDENTIFICATION</scope>
</reference>
<feature type="domain" description="Transmembrane protein 106 N-terminal" evidence="9">
    <location>
        <begin position="37"/>
        <end position="92"/>
    </location>
</feature>
<evidence type="ECO:0000256" key="1">
    <source>
        <dbReference type="ARBA" id="ARBA00004308"/>
    </source>
</evidence>